<dbReference type="PRINTS" id="PR00148">
    <property type="entry name" value="ENOLASE"/>
</dbReference>
<dbReference type="Gene3D" id="3.20.20.120">
    <property type="entry name" value="Enolase-like C-terminal domain"/>
    <property type="match status" value="1"/>
</dbReference>
<gene>
    <name evidence="13" type="ORF">OR16_36680</name>
</gene>
<proteinExistence type="inferred from homology"/>
<dbReference type="GO" id="GO:0004634">
    <property type="term" value="F:phosphopyruvate hydratase activity"/>
    <property type="evidence" value="ECO:0007669"/>
    <property type="project" value="UniProtKB-EC"/>
</dbReference>
<comment type="similarity">
    <text evidence="2">Belongs to the enolase family.</text>
</comment>
<evidence type="ECO:0000256" key="8">
    <source>
        <dbReference type="ARBA" id="ARBA00023239"/>
    </source>
</evidence>
<dbReference type="EMBL" id="AHJE01000121">
    <property type="protein sequence ID" value="EHP38521.1"/>
    <property type="molecule type" value="Genomic_DNA"/>
</dbReference>
<dbReference type="Pfam" id="PF03952">
    <property type="entry name" value="Enolase_N"/>
    <property type="match status" value="1"/>
</dbReference>
<evidence type="ECO:0000256" key="5">
    <source>
        <dbReference type="ARBA" id="ARBA00022525"/>
    </source>
</evidence>
<reference evidence="13 14" key="1">
    <citation type="journal article" date="2012" name="J. Bacteriol.">
        <title>De Novo Genome Project of Cupriavidus basilensis OR16.</title>
        <authorList>
            <person name="Cserhati M."/>
            <person name="Kriszt B."/>
            <person name="Szoboszlay S."/>
            <person name="Toth A."/>
            <person name="Szabo I."/>
            <person name="Tancsics A."/>
            <person name="Nagy I."/>
            <person name="Horvath B."/>
            <person name="Nagy I."/>
            <person name="Kukolya J."/>
        </authorList>
    </citation>
    <scope>NUCLEOTIDE SEQUENCE [LARGE SCALE GENOMIC DNA]</scope>
    <source>
        <strain evidence="13 14">OR16</strain>
    </source>
</reference>
<dbReference type="PANTHER" id="PTHR11902:SF1">
    <property type="entry name" value="ENOLASE"/>
    <property type="match status" value="1"/>
</dbReference>
<dbReference type="InterPro" id="IPR029017">
    <property type="entry name" value="Enolase-like_N"/>
</dbReference>
<evidence type="ECO:0000256" key="4">
    <source>
        <dbReference type="ARBA" id="ARBA00017068"/>
    </source>
</evidence>
<organism evidence="13 14">
    <name type="scientific">Cupriavidus basilensis OR16</name>
    <dbReference type="NCBI Taxonomy" id="1127483"/>
    <lineage>
        <taxon>Bacteria</taxon>
        <taxon>Pseudomonadati</taxon>
        <taxon>Pseudomonadota</taxon>
        <taxon>Betaproteobacteria</taxon>
        <taxon>Burkholderiales</taxon>
        <taxon>Burkholderiaceae</taxon>
        <taxon>Cupriavidus</taxon>
    </lineage>
</organism>
<protein>
    <recommendedName>
        <fullName evidence="4">Enolase</fullName>
        <ecNumber evidence="3">4.2.1.11</ecNumber>
    </recommendedName>
</protein>
<comment type="function">
    <text evidence="9">Catalyzes the reversible conversion of 2-phosphoglycerate (2-PG) into phosphoenolpyruvate (PEP). It is essential for the degradation of carbohydrates via glycolysis.</text>
</comment>
<feature type="compositionally biased region" description="Basic residues" evidence="10">
    <location>
        <begin position="236"/>
        <end position="245"/>
    </location>
</feature>
<feature type="domain" description="Enolase N-terminal" evidence="12">
    <location>
        <begin position="1"/>
        <end position="123"/>
    </location>
</feature>
<keyword evidence="8" id="KW-0456">Lyase</keyword>
<evidence type="ECO:0000256" key="10">
    <source>
        <dbReference type="SAM" id="MobiDB-lite"/>
    </source>
</evidence>
<evidence type="ECO:0000256" key="1">
    <source>
        <dbReference type="ARBA" id="ARBA00005031"/>
    </source>
</evidence>
<dbReference type="InterPro" id="IPR000941">
    <property type="entry name" value="Enolase"/>
</dbReference>
<keyword evidence="6" id="KW-0460">Magnesium</keyword>
<feature type="compositionally biased region" description="Basic and acidic residues" evidence="10">
    <location>
        <begin position="251"/>
        <end position="261"/>
    </location>
</feature>
<feature type="compositionally biased region" description="Basic and acidic residues" evidence="10">
    <location>
        <begin position="279"/>
        <end position="288"/>
    </location>
</feature>
<dbReference type="SUPFAM" id="SSF54826">
    <property type="entry name" value="Enolase N-terminal domain-like"/>
    <property type="match status" value="1"/>
</dbReference>
<keyword evidence="5" id="KW-0964">Secreted</keyword>
<dbReference type="GO" id="GO:0006096">
    <property type="term" value="P:glycolytic process"/>
    <property type="evidence" value="ECO:0007669"/>
    <property type="project" value="UniProtKB-UniPathway"/>
</dbReference>
<evidence type="ECO:0000259" key="12">
    <source>
        <dbReference type="SMART" id="SM01193"/>
    </source>
</evidence>
<accession>H1SG35</accession>
<dbReference type="Proteomes" id="UP000005808">
    <property type="component" value="Unassembled WGS sequence"/>
</dbReference>
<dbReference type="InterPro" id="IPR020811">
    <property type="entry name" value="Enolase_N"/>
</dbReference>
<comment type="caution">
    <text evidence="13">The sequence shown here is derived from an EMBL/GenBank/DDBJ whole genome shotgun (WGS) entry which is preliminary data.</text>
</comment>
<dbReference type="UniPathway" id="UPA00109">
    <property type="reaction ID" value="UER00187"/>
</dbReference>
<dbReference type="EC" id="4.2.1.11" evidence="3"/>
<feature type="region of interest" description="Disordered" evidence="10">
    <location>
        <begin position="236"/>
        <end position="362"/>
    </location>
</feature>
<evidence type="ECO:0000256" key="6">
    <source>
        <dbReference type="ARBA" id="ARBA00022842"/>
    </source>
</evidence>
<dbReference type="AlphaFoldDB" id="H1SG35"/>
<dbReference type="InterPro" id="IPR020810">
    <property type="entry name" value="Enolase_C"/>
</dbReference>
<dbReference type="SUPFAM" id="SSF51604">
    <property type="entry name" value="Enolase C-terminal domain-like"/>
    <property type="match status" value="1"/>
</dbReference>
<dbReference type="Pfam" id="PF00113">
    <property type="entry name" value="Enolase_C"/>
    <property type="match status" value="1"/>
</dbReference>
<name>H1SG35_9BURK</name>
<comment type="pathway">
    <text evidence="1">Carbohydrate degradation; glycolysis; pyruvate from D-glyceraldehyde 3-phosphate: step 4/5.</text>
</comment>
<evidence type="ECO:0000259" key="11">
    <source>
        <dbReference type="SMART" id="SM01192"/>
    </source>
</evidence>
<evidence type="ECO:0000256" key="7">
    <source>
        <dbReference type="ARBA" id="ARBA00023152"/>
    </source>
</evidence>
<evidence type="ECO:0000313" key="14">
    <source>
        <dbReference type="Proteomes" id="UP000005808"/>
    </source>
</evidence>
<sequence length="373" mass="38967">MLDSRGNPTVEVEVTLADGSAGRATVPSGASTGAREAVELRDNDPARYLGKGVTRAVGAVNTELRAALMGVDAREQRRVDDIMIKLDGTANKSRLGANALLGVSLAVAHAAAASSGSALFVHVGSPRANVLPVPMINIINGGAHADNTIDFQEFMIVPVGALSFAEGVRMASEIFHTLRLALKAAGFNTNVGDEGGFAPDLRTADEALDFILHAIETAGSGGRRCVLHSCCPAAAGHRRRHRQRRPGQGQPDRHAERDAGYRGRGTCGRVQGGDVASLGRDRGREHRGPSGGNRVRADQDGVHLPLGSHCQVQPADSHRAQAGGAGAVRRQRDPDGPGLSGAAQHGAARGHHEPATFSSTGSLRYRSGNICFR</sequence>
<dbReference type="GO" id="GO:0000287">
    <property type="term" value="F:magnesium ion binding"/>
    <property type="evidence" value="ECO:0007669"/>
    <property type="project" value="InterPro"/>
</dbReference>
<evidence type="ECO:0000313" key="13">
    <source>
        <dbReference type="EMBL" id="EHP38521.1"/>
    </source>
</evidence>
<dbReference type="SMART" id="SM01193">
    <property type="entry name" value="Enolase_N"/>
    <property type="match status" value="1"/>
</dbReference>
<dbReference type="Gene3D" id="3.30.390.10">
    <property type="entry name" value="Enolase-like, N-terminal domain"/>
    <property type="match status" value="1"/>
</dbReference>
<feature type="domain" description="Enolase C-terminal TIM barrel" evidence="11">
    <location>
        <begin position="128"/>
        <end position="297"/>
    </location>
</feature>
<dbReference type="GO" id="GO:0000015">
    <property type="term" value="C:phosphopyruvate hydratase complex"/>
    <property type="evidence" value="ECO:0007669"/>
    <property type="project" value="InterPro"/>
</dbReference>
<evidence type="ECO:0000256" key="3">
    <source>
        <dbReference type="ARBA" id="ARBA00012058"/>
    </source>
</evidence>
<evidence type="ECO:0000256" key="9">
    <source>
        <dbReference type="ARBA" id="ARBA00045763"/>
    </source>
</evidence>
<evidence type="ECO:0000256" key="2">
    <source>
        <dbReference type="ARBA" id="ARBA00009604"/>
    </source>
</evidence>
<dbReference type="PANTHER" id="PTHR11902">
    <property type="entry name" value="ENOLASE"/>
    <property type="match status" value="1"/>
</dbReference>
<dbReference type="SMART" id="SM01192">
    <property type="entry name" value="Enolase_C"/>
    <property type="match status" value="1"/>
</dbReference>
<dbReference type="InterPro" id="IPR036849">
    <property type="entry name" value="Enolase-like_C_sf"/>
</dbReference>
<keyword evidence="7" id="KW-0324">Glycolysis</keyword>